<evidence type="ECO:0000256" key="6">
    <source>
        <dbReference type="ARBA" id="ARBA00023136"/>
    </source>
</evidence>
<evidence type="ECO:0000256" key="4">
    <source>
        <dbReference type="ARBA" id="ARBA00022989"/>
    </source>
</evidence>
<feature type="transmembrane region" description="Helical" evidence="9">
    <location>
        <begin position="58"/>
        <end position="83"/>
    </location>
</feature>
<accession>A0A914BAS1</accession>
<evidence type="ECO:0000256" key="8">
    <source>
        <dbReference type="ARBA" id="ARBA00023224"/>
    </source>
</evidence>
<keyword evidence="6 9" id="KW-0472">Membrane</keyword>
<dbReference type="Proteomes" id="UP000887568">
    <property type="component" value="Unplaced"/>
</dbReference>
<feature type="transmembrane region" description="Helical" evidence="9">
    <location>
        <begin position="21"/>
        <end position="46"/>
    </location>
</feature>
<dbReference type="GO" id="GO:0007218">
    <property type="term" value="P:neuropeptide signaling pathway"/>
    <property type="evidence" value="ECO:0007669"/>
    <property type="project" value="TreeGrafter"/>
</dbReference>
<dbReference type="RefSeq" id="XP_038073114.1">
    <property type="nucleotide sequence ID" value="XM_038217186.1"/>
</dbReference>
<dbReference type="PANTHER" id="PTHR24230">
    <property type="entry name" value="G-PROTEIN COUPLED RECEPTOR"/>
    <property type="match status" value="1"/>
</dbReference>
<dbReference type="Pfam" id="PF00001">
    <property type="entry name" value="7tm_1"/>
    <property type="match status" value="1"/>
</dbReference>
<evidence type="ECO:0000313" key="11">
    <source>
        <dbReference type="EnsemblMetazoa" id="XP_038073114.1"/>
    </source>
</evidence>
<evidence type="ECO:0000256" key="1">
    <source>
        <dbReference type="ARBA" id="ARBA00004651"/>
    </source>
</evidence>
<evidence type="ECO:0000256" key="7">
    <source>
        <dbReference type="ARBA" id="ARBA00023170"/>
    </source>
</evidence>
<keyword evidence="12" id="KW-1185">Reference proteome</keyword>
<feature type="transmembrane region" description="Helical" evidence="9">
    <location>
        <begin position="169"/>
        <end position="193"/>
    </location>
</feature>
<evidence type="ECO:0000256" key="5">
    <source>
        <dbReference type="ARBA" id="ARBA00023040"/>
    </source>
</evidence>
<dbReference type="InterPro" id="IPR017452">
    <property type="entry name" value="GPCR_Rhodpsn_7TM"/>
</dbReference>
<name>A0A914BAS1_PATMI</name>
<dbReference type="PROSITE" id="PS50262">
    <property type="entry name" value="G_PROTEIN_RECEP_F1_2"/>
    <property type="match status" value="1"/>
</dbReference>
<feature type="domain" description="G-protein coupled receptors family 1 profile" evidence="10">
    <location>
        <begin position="38"/>
        <end position="436"/>
    </location>
</feature>
<dbReference type="GeneID" id="119741438"/>
<feature type="transmembrane region" description="Helical" evidence="9">
    <location>
        <begin position="420"/>
        <end position="439"/>
    </location>
</feature>
<evidence type="ECO:0000313" key="12">
    <source>
        <dbReference type="Proteomes" id="UP000887568"/>
    </source>
</evidence>
<dbReference type="EnsemblMetazoa" id="XM_038217186.1">
    <property type="protein sequence ID" value="XP_038073114.1"/>
    <property type="gene ID" value="LOC119741438"/>
</dbReference>
<reference evidence="11" key="1">
    <citation type="submission" date="2022-11" db="UniProtKB">
        <authorList>
            <consortium name="EnsemblMetazoa"/>
        </authorList>
    </citation>
    <scope>IDENTIFICATION</scope>
</reference>
<keyword evidence="8" id="KW-0807">Transducer</keyword>
<keyword evidence="4 9" id="KW-1133">Transmembrane helix</keyword>
<dbReference type="PANTHER" id="PTHR24230:SF0">
    <property type="entry name" value="G-PROTEIN COUPLED RECEPTORS FAMILY 1 PROFILE DOMAIN-CONTAINING PROTEIN"/>
    <property type="match status" value="1"/>
</dbReference>
<feature type="transmembrane region" description="Helical" evidence="9">
    <location>
        <begin position="141"/>
        <end position="163"/>
    </location>
</feature>
<dbReference type="AlphaFoldDB" id="A0A914BAS1"/>
<evidence type="ECO:0000256" key="2">
    <source>
        <dbReference type="ARBA" id="ARBA00022475"/>
    </source>
</evidence>
<dbReference type="OrthoDB" id="6109871at2759"/>
<evidence type="ECO:0000256" key="3">
    <source>
        <dbReference type="ARBA" id="ARBA00022692"/>
    </source>
</evidence>
<dbReference type="CDD" id="cd00637">
    <property type="entry name" value="7tm_classA_rhodopsin-like"/>
    <property type="match status" value="1"/>
</dbReference>
<evidence type="ECO:0000256" key="9">
    <source>
        <dbReference type="SAM" id="Phobius"/>
    </source>
</evidence>
<dbReference type="OMA" id="SCAINIP"/>
<organism evidence="11 12">
    <name type="scientific">Patiria miniata</name>
    <name type="common">Bat star</name>
    <name type="synonym">Asterina miniata</name>
    <dbReference type="NCBI Taxonomy" id="46514"/>
    <lineage>
        <taxon>Eukaryota</taxon>
        <taxon>Metazoa</taxon>
        <taxon>Echinodermata</taxon>
        <taxon>Eleutherozoa</taxon>
        <taxon>Asterozoa</taxon>
        <taxon>Asteroidea</taxon>
        <taxon>Valvatacea</taxon>
        <taxon>Valvatida</taxon>
        <taxon>Asterinidae</taxon>
        <taxon>Patiria</taxon>
    </lineage>
</organism>
<dbReference type="Gene3D" id="1.20.1070.10">
    <property type="entry name" value="Rhodopsin 7-helix transmembrane proteins"/>
    <property type="match status" value="1"/>
</dbReference>
<dbReference type="SUPFAM" id="SSF81321">
    <property type="entry name" value="Family A G protein-coupled receptor-like"/>
    <property type="match status" value="1"/>
</dbReference>
<feature type="transmembrane region" description="Helical" evidence="9">
    <location>
        <begin position="95"/>
        <end position="120"/>
    </location>
</feature>
<dbReference type="GO" id="GO:0008528">
    <property type="term" value="F:G protein-coupled peptide receptor activity"/>
    <property type="evidence" value="ECO:0007669"/>
    <property type="project" value="TreeGrafter"/>
</dbReference>
<evidence type="ECO:0000259" key="10">
    <source>
        <dbReference type="PROSITE" id="PS50262"/>
    </source>
</evidence>
<keyword evidence="3 9" id="KW-0812">Transmembrane</keyword>
<proteinExistence type="predicted"/>
<dbReference type="PRINTS" id="PR00237">
    <property type="entry name" value="GPCRRHODOPSN"/>
</dbReference>
<comment type="subcellular location">
    <subcellularLocation>
        <location evidence="1">Cell membrane</location>
        <topology evidence="1">Multi-pass membrane protein</topology>
    </subcellularLocation>
</comment>
<keyword evidence="7" id="KW-0675">Receptor</keyword>
<keyword evidence="2" id="KW-1003">Cell membrane</keyword>
<sequence length="459" mass="50685">MADPTKETAVGHNYFTDDDKYLFLLMVNSLVFFLGVPGNCLILRVYWTKIRKTSTHVLIMALAWADLYVCLLRIPMIISLILYHSAADDRETFATVLNLTLCSECTGLITSLLITTIIAADRYDCICRPRRRFFTPRRAKVIVSATLLLSCAINIPLIVATITSYSLTLIILTVTFLAASYVIALVTMIVFYVRVYAKIRKHVKGAVPTPPVDHRDDVAHVPKRETNREIRPKVASVDMPVVNNAVSSSVDRPTSNTSRGNTVDNLQSKNQSKICAASAVHDVYDAMSNCPGTCSTKAFITNTTNSVALLPPVEMPMPDLLQKVAANGNKLPGPVGVGTGGEATQPVVSGDRRPHLQLMRHAPKKVGAAVLQRKTTRMLLVTSAVFLATWLPYLLRVTAQFAVMSGVEHINNLFLETTEYLVALLFVNNVANPLIYGVANRRFREDCRNVMSKMRARCS</sequence>
<keyword evidence="5" id="KW-0297">G-protein coupled receptor</keyword>
<dbReference type="InterPro" id="IPR000276">
    <property type="entry name" value="GPCR_Rhodpsn"/>
</dbReference>
<feature type="transmembrane region" description="Helical" evidence="9">
    <location>
        <begin position="378"/>
        <end position="395"/>
    </location>
</feature>
<dbReference type="GO" id="GO:0005886">
    <property type="term" value="C:plasma membrane"/>
    <property type="evidence" value="ECO:0007669"/>
    <property type="project" value="UniProtKB-SubCell"/>
</dbReference>
<protein>
    <recommendedName>
        <fullName evidence="10">G-protein coupled receptors family 1 profile domain-containing protein</fullName>
    </recommendedName>
</protein>